<proteinExistence type="predicted"/>
<dbReference type="EMBL" id="ML996136">
    <property type="protein sequence ID" value="KAF2735409.1"/>
    <property type="molecule type" value="Genomic_DNA"/>
</dbReference>
<feature type="region of interest" description="Disordered" evidence="1">
    <location>
        <begin position="1"/>
        <end position="41"/>
    </location>
</feature>
<feature type="compositionally biased region" description="Polar residues" evidence="1">
    <location>
        <begin position="28"/>
        <end position="41"/>
    </location>
</feature>
<protein>
    <submittedName>
        <fullName evidence="2">Uncharacterized protein</fullName>
    </submittedName>
</protein>
<keyword evidence="3" id="KW-1185">Reference proteome</keyword>
<comment type="caution">
    <text evidence="2">The sequence shown here is derived from an EMBL/GenBank/DDBJ whole genome shotgun (WGS) entry which is preliminary data.</text>
</comment>
<evidence type="ECO:0000256" key="1">
    <source>
        <dbReference type="SAM" id="MobiDB-lite"/>
    </source>
</evidence>
<dbReference type="AlphaFoldDB" id="A0A9P4R298"/>
<evidence type="ECO:0000313" key="2">
    <source>
        <dbReference type="EMBL" id="KAF2735409.1"/>
    </source>
</evidence>
<sequence length="79" mass="8804">MSVGRCALRRPRPRPSTEWQKPLRASAGSKQLNTPRGSLEATAQQAACPVFVLPALTTMRRLSPRLATTLDMWPLRNPH</sequence>
<reference evidence="2" key="1">
    <citation type="journal article" date="2020" name="Stud. Mycol.">
        <title>101 Dothideomycetes genomes: a test case for predicting lifestyles and emergence of pathogens.</title>
        <authorList>
            <person name="Haridas S."/>
            <person name="Albert R."/>
            <person name="Binder M."/>
            <person name="Bloem J."/>
            <person name="Labutti K."/>
            <person name="Salamov A."/>
            <person name="Andreopoulos B."/>
            <person name="Baker S."/>
            <person name="Barry K."/>
            <person name="Bills G."/>
            <person name="Bluhm B."/>
            <person name="Cannon C."/>
            <person name="Castanera R."/>
            <person name="Culley D."/>
            <person name="Daum C."/>
            <person name="Ezra D."/>
            <person name="Gonzalez J."/>
            <person name="Henrissat B."/>
            <person name="Kuo A."/>
            <person name="Liang C."/>
            <person name="Lipzen A."/>
            <person name="Lutzoni F."/>
            <person name="Magnuson J."/>
            <person name="Mondo S."/>
            <person name="Nolan M."/>
            <person name="Ohm R."/>
            <person name="Pangilinan J."/>
            <person name="Park H.-J."/>
            <person name="Ramirez L."/>
            <person name="Alfaro M."/>
            <person name="Sun H."/>
            <person name="Tritt A."/>
            <person name="Yoshinaga Y."/>
            <person name="Zwiers L.-H."/>
            <person name="Turgeon B."/>
            <person name="Goodwin S."/>
            <person name="Spatafora J."/>
            <person name="Crous P."/>
            <person name="Grigoriev I."/>
        </authorList>
    </citation>
    <scope>NUCLEOTIDE SEQUENCE</scope>
    <source>
        <strain evidence="2">CBS 125425</strain>
    </source>
</reference>
<evidence type="ECO:0000313" key="3">
    <source>
        <dbReference type="Proteomes" id="UP000799444"/>
    </source>
</evidence>
<organism evidence="2 3">
    <name type="scientific">Polyplosphaeria fusca</name>
    <dbReference type="NCBI Taxonomy" id="682080"/>
    <lineage>
        <taxon>Eukaryota</taxon>
        <taxon>Fungi</taxon>
        <taxon>Dikarya</taxon>
        <taxon>Ascomycota</taxon>
        <taxon>Pezizomycotina</taxon>
        <taxon>Dothideomycetes</taxon>
        <taxon>Pleosporomycetidae</taxon>
        <taxon>Pleosporales</taxon>
        <taxon>Tetraplosphaeriaceae</taxon>
        <taxon>Polyplosphaeria</taxon>
    </lineage>
</organism>
<gene>
    <name evidence="2" type="ORF">EJ04DRAFT_511807</name>
</gene>
<accession>A0A9P4R298</accession>
<name>A0A9P4R298_9PLEO</name>
<dbReference type="Proteomes" id="UP000799444">
    <property type="component" value="Unassembled WGS sequence"/>
</dbReference>